<evidence type="ECO:0000256" key="2">
    <source>
        <dbReference type="SAM" id="SignalP"/>
    </source>
</evidence>
<organism evidence="3 4">
    <name type="scientific">Periconia digitata</name>
    <dbReference type="NCBI Taxonomy" id="1303443"/>
    <lineage>
        <taxon>Eukaryota</taxon>
        <taxon>Fungi</taxon>
        <taxon>Dikarya</taxon>
        <taxon>Ascomycota</taxon>
        <taxon>Pezizomycotina</taxon>
        <taxon>Dothideomycetes</taxon>
        <taxon>Pleosporomycetidae</taxon>
        <taxon>Pleosporales</taxon>
        <taxon>Massarineae</taxon>
        <taxon>Periconiaceae</taxon>
        <taxon>Periconia</taxon>
    </lineage>
</organism>
<dbReference type="Proteomes" id="UP001152607">
    <property type="component" value="Unassembled WGS sequence"/>
</dbReference>
<accession>A0A9W4XHD0</accession>
<evidence type="ECO:0000256" key="1">
    <source>
        <dbReference type="SAM" id="MobiDB-lite"/>
    </source>
</evidence>
<feature type="compositionally biased region" description="Low complexity" evidence="1">
    <location>
        <begin position="68"/>
        <end position="83"/>
    </location>
</feature>
<keyword evidence="4" id="KW-1185">Reference proteome</keyword>
<reference evidence="3" key="1">
    <citation type="submission" date="2023-01" db="EMBL/GenBank/DDBJ databases">
        <authorList>
            <person name="Van Ghelder C."/>
            <person name="Rancurel C."/>
        </authorList>
    </citation>
    <scope>NUCLEOTIDE SEQUENCE</scope>
    <source>
        <strain evidence="3">CNCM I-4278</strain>
    </source>
</reference>
<proteinExistence type="predicted"/>
<gene>
    <name evidence="3" type="ORF">PDIGIT_LOCUS4745</name>
</gene>
<name>A0A9W4XHD0_9PLEO</name>
<sequence length="263" mass="28730">MSAKIFAFASIFALASALPAEPRANTECSKGTSFYSCFGQIGCFATDPCINGPPTASSTKPPCTTTTISTTPTISTSNPTVTPAAPKTNEATPRAYNIFIQQEDAEGDLTGHIDLRKNAEGVITTINTLVFDNLPADAKNCKLMWRTNATSIPSRFRGIGDGRAWIRQLTGHPAMGEKWVNKDLDQYRDPAADYPEKSQWDFTELFKAPFEQVEKAMADQRPVDVRCGATVAVEVKGSDQGEGENMVFIQHDQYHGIYLAYES</sequence>
<feature type="region of interest" description="Disordered" evidence="1">
    <location>
        <begin position="68"/>
        <end position="88"/>
    </location>
</feature>
<comment type="caution">
    <text evidence="3">The sequence shown here is derived from an EMBL/GenBank/DDBJ whole genome shotgun (WGS) entry which is preliminary data.</text>
</comment>
<dbReference type="OrthoDB" id="5431298at2759"/>
<dbReference type="AlphaFoldDB" id="A0A9W4XHD0"/>
<dbReference type="EMBL" id="CAOQHR010000003">
    <property type="protein sequence ID" value="CAI6331717.1"/>
    <property type="molecule type" value="Genomic_DNA"/>
</dbReference>
<feature type="chain" id="PRO_5040823920" evidence="2">
    <location>
        <begin position="18"/>
        <end position="263"/>
    </location>
</feature>
<evidence type="ECO:0000313" key="4">
    <source>
        <dbReference type="Proteomes" id="UP001152607"/>
    </source>
</evidence>
<keyword evidence="2" id="KW-0732">Signal</keyword>
<protein>
    <submittedName>
        <fullName evidence="3">Uncharacterized protein</fullName>
    </submittedName>
</protein>
<feature type="signal peptide" evidence="2">
    <location>
        <begin position="1"/>
        <end position="17"/>
    </location>
</feature>
<evidence type="ECO:0000313" key="3">
    <source>
        <dbReference type="EMBL" id="CAI6331717.1"/>
    </source>
</evidence>